<evidence type="ECO:0000256" key="8">
    <source>
        <dbReference type="ARBA" id="ARBA00022605"/>
    </source>
</evidence>
<evidence type="ECO:0000256" key="4">
    <source>
        <dbReference type="ARBA" id="ARBA00005204"/>
    </source>
</evidence>
<sequence length="126" mass="13815">MSPFVPGVDLPPLTFDDRGLIPAIAQQHDTGEVLMMAWMDEQALRTTLESGWATYWSRSRRELWRKGETSGNLQRVVSVAADCDGDTLLLRVDQTGPACHTGTASCFTGRELPGPAGRAPEQETVR</sequence>
<dbReference type="InterPro" id="IPR002496">
    <property type="entry name" value="PRib_AMP_CycHydrolase_dom"/>
</dbReference>
<feature type="binding site" evidence="12">
    <location>
        <position position="99"/>
    </location>
    <ligand>
        <name>Zn(2+)</name>
        <dbReference type="ChEBI" id="CHEBI:29105"/>
        <note>ligand shared between dimeric partners</note>
    </ligand>
</feature>
<comment type="similarity">
    <text evidence="5">In the C-terminal section; belongs to the PRA-PH family.</text>
</comment>
<dbReference type="SUPFAM" id="SSF141734">
    <property type="entry name" value="HisI-like"/>
    <property type="match status" value="1"/>
</dbReference>
<dbReference type="GO" id="GO:0000105">
    <property type="term" value="P:L-histidine biosynthetic process"/>
    <property type="evidence" value="ECO:0007669"/>
    <property type="project" value="UniProtKB-UniRule"/>
</dbReference>
<feature type="binding site" evidence="12">
    <location>
        <position position="86"/>
    </location>
    <ligand>
        <name>Mg(2+)</name>
        <dbReference type="ChEBI" id="CHEBI:18420"/>
    </ligand>
</feature>
<keyword evidence="12" id="KW-0479">Metal-binding</keyword>
<dbReference type="GO" id="GO:0008270">
    <property type="term" value="F:zinc ion binding"/>
    <property type="evidence" value="ECO:0007669"/>
    <property type="project" value="UniProtKB-UniRule"/>
</dbReference>
<evidence type="ECO:0000313" key="15">
    <source>
        <dbReference type="Proteomes" id="UP000560081"/>
    </source>
</evidence>
<comment type="pathway">
    <text evidence="4">Amino-acid biosynthesis; L-histidine biosynthesis; L-histidine from 5-phospho-alpha-D-ribose 1-diphosphate: step 2/9.</text>
</comment>
<dbReference type="Pfam" id="PF01502">
    <property type="entry name" value="PRA-CH"/>
    <property type="match status" value="1"/>
</dbReference>
<evidence type="ECO:0000256" key="7">
    <source>
        <dbReference type="ARBA" id="ARBA00022490"/>
    </source>
</evidence>
<comment type="subunit">
    <text evidence="12">Homodimer.</text>
</comment>
<dbReference type="GO" id="GO:0004635">
    <property type="term" value="F:phosphoribosyl-AMP cyclohydrolase activity"/>
    <property type="evidence" value="ECO:0007669"/>
    <property type="project" value="UniProtKB-UniRule"/>
</dbReference>
<keyword evidence="12" id="KW-0862">Zinc</keyword>
<dbReference type="OrthoDB" id="9795769at2"/>
<dbReference type="FunFam" id="3.10.20.810:FF:000001">
    <property type="entry name" value="Histidine biosynthesis bifunctional protein HisIE"/>
    <property type="match status" value="1"/>
</dbReference>
<proteinExistence type="inferred from homology"/>
<dbReference type="GO" id="GO:0000287">
    <property type="term" value="F:magnesium ion binding"/>
    <property type="evidence" value="ECO:0007669"/>
    <property type="project" value="UniProtKB-UniRule"/>
</dbReference>
<evidence type="ECO:0000256" key="5">
    <source>
        <dbReference type="ARBA" id="ARBA00007731"/>
    </source>
</evidence>
<keyword evidence="8 12" id="KW-0028">Amino-acid biosynthesis</keyword>
<protein>
    <recommendedName>
        <fullName evidence="12">Phosphoribosyl-AMP cyclohydrolase</fullName>
        <shortName evidence="12">PRA-CH</shortName>
        <ecNumber evidence="12">3.5.4.19</ecNumber>
    </recommendedName>
</protein>
<keyword evidence="10 12" id="KW-0460">Magnesium</keyword>
<evidence type="ECO:0000256" key="12">
    <source>
        <dbReference type="HAMAP-Rule" id="MF_01021"/>
    </source>
</evidence>
<dbReference type="AlphaFoldDB" id="A0A4Y8X456"/>
<comment type="subcellular location">
    <subcellularLocation>
        <location evidence="12">Cytoplasm</location>
    </subcellularLocation>
</comment>
<dbReference type="PANTHER" id="PTHR42945:SF1">
    <property type="entry name" value="HISTIDINE BIOSYNTHESIS BIFUNCTIONAL PROTEIN HIS7"/>
    <property type="match status" value="1"/>
</dbReference>
<dbReference type="InterPro" id="IPR038019">
    <property type="entry name" value="PRib_AMP_CycHydrolase_sf"/>
</dbReference>
<evidence type="ECO:0000256" key="9">
    <source>
        <dbReference type="ARBA" id="ARBA00022801"/>
    </source>
</evidence>
<feature type="domain" description="Phosphoribosyl-AMP cyclohydrolase" evidence="13">
    <location>
        <begin position="35"/>
        <end position="108"/>
    </location>
</feature>
<comment type="function">
    <text evidence="12">Catalyzes the hydrolysis of the adenine ring of phosphoribosyl-AMP.</text>
</comment>
<dbReference type="PANTHER" id="PTHR42945">
    <property type="entry name" value="HISTIDINE BIOSYNTHESIS BIFUNCTIONAL PROTEIN"/>
    <property type="match status" value="1"/>
</dbReference>
<comment type="catalytic activity">
    <reaction evidence="2">
        <text>1-(5-phospho-beta-D-ribosyl)-ATP + H2O = 1-(5-phospho-beta-D-ribosyl)-5'-AMP + diphosphate + H(+)</text>
        <dbReference type="Rhea" id="RHEA:22828"/>
        <dbReference type="ChEBI" id="CHEBI:15377"/>
        <dbReference type="ChEBI" id="CHEBI:15378"/>
        <dbReference type="ChEBI" id="CHEBI:33019"/>
        <dbReference type="ChEBI" id="CHEBI:59457"/>
        <dbReference type="ChEBI" id="CHEBI:73183"/>
        <dbReference type="EC" id="3.6.1.31"/>
    </reaction>
</comment>
<comment type="cofactor">
    <cofactor evidence="12">
        <name>Zn(2+)</name>
        <dbReference type="ChEBI" id="CHEBI:29105"/>
    </cofactor>
    <text evidence="12">Binds 1 zinc ion per subunit.</text>
</comment>
<feature type="binding site" evidence="12">
    <location>
        <position position="106"/>
    </location>
    <ligand>
        <name>Zn(2+)</name>
        <dbReference type="ChEBI" id="CHEBI:29105"/>
        <note>ligand shared between dimeric partners</note>
    </ligand>
</feature>
<keyword evidence="11 12" id="KW-0368">Histidine biosynthesis</keyword>
<comment type="catalytic activity">
    <reaction evidence="1 12">
        <text>1-(5-phospho-beta-D-ribosyl)-5'-AMP + H2O = 1-(5-phospho-beta-D-ribosyl)-5-[(5-phospho-beta-D-ribosylamino)methylideneamino]imidazole-4-carboxamide</text>
        <dbReference type="Rhea" id="RHEA:20049"/>
        <dbReference type="ChEBI" id="CHEBI:15377"/>
        <dbReference type="ChEBI" id="CHEBI:58435"/>
        <dbReference type="ChEBI" id="CHEBI:59457"/>
        <dbReference type="EC" id="3.5.4.19"/>
    </reaction>
</comment>
<dbReference type="GO" id="GO:0005737">
    <property type="term" value="C:cytoplasm"/>
    <property type="evidence" value="ECO:0007669"/>
    <property type="project" value="UniProtKB-SubCell"/>
</dbReference>
<feature type="binding site" evidence="12">
    <location>
        <position position="83"/>
    </location>
    <ligand>
        <name>Zn(2+)</name>
        <dbReference type="ChEBI" id="CHEBI:29105"/>
        <note>ligand shared between dimeric partners</note>
    </ligand>
</feature>
<evidence type="ECO:0000256" key="2">
    <source>
        <dbReference type="ARBA" id="ARBA00001460"/>
    </source>
</evidence>
<dbReference type="EC" id="3.5.4.19" evidence="12"/>
<feature type="binding site" evidence="12">
    <location>
        <position position="82"/>
    </location>
    <ligand>
        <name>Mg(2+)</name>
        <dbReference type="ChEBI" id="CHEBI:18420"/>
    </ligand>
</feature>
<comment type="cofactor">
    <cofactor evidence="12">
        <name>Mg(2+)</name>
        <dbReference type="ChEBI" id="CHEBI:18420"/>
    </cofactor>
    <text evidence="12">Binds 1 Mg(2+) ion per subunit.</text>
</comment>
<comment type="similarity">
    <text evidence="6">In the N-terminal section; belongs to the PRA-CH family.</text>
</comment>
<feature type="binding site" evidence="12">
    <location>
        <position position="84"/>
    </location>
    <ligand>
        <name>Mg(2+)</name>
        <dbReference type="ChEBI" id="CHEBI:18420"/>
    </ligand>
</feature>
<dbReference type="NCBIfam" id="NF000768">
    <property type="entry name" value="PRK00051.1"/>
    <property type="match status" value="1"/>
</dbReference>
<dbReference type="EMBL" id="JACHMC010000001">
    <property type="protein sequence ID" value="MBB4882755.1"/>
    <property type="molecule type" value="Genomic_DNA"/>
</dbReference>
<evidence type="ECO:0000256" key="11">
    <source>
        <dbReference type="ARBA" id="ARBA00023102"/>
    </source>
</evidence>
<name>A0A4Y8X456_9MICC</name>
<comment type="pathway">
    <text evidence="3 12">Amino-acid biosynthesis; L-histidine biosynthesis; L-histidine from 5-phospho-alpha-D-ribose 1-diphosphate: step 3/9.</text>
</comment>
<keyword evidence="9 12" id="KW-0378">Hydrolase</keyword>
<dbReference type="UniPathway" id="UPA00031">
    <property type="reaction ID" value="UER00008"/>
</dbReference>
<dbReference type="Proteomes" id="UP000560081">
    <property type="component" value="Unassembled WGS sequence"/>
</dbReference>
<dbReference type="HAMAP" id="MF_01021">
    <property type="entry name" value="HisI"/>
    <property type="match status" value="1"/>
</dbReference>
<dbReference type="Gene3D" id="3.10.20.810">
    <property type="entry name" value="Phosphoribosyl-AMP cyclohydrolase"/>
    <property type="match status" value="1"/>
</dbReference>
<evidence type="ECO:0000313" key="14">
    <source>
        <dbReference type="EMBL" id="MBB4882755.1"/>
    </source>
</evidence>
<comment type="caution">
    <text evidence="14">The sequence shown here is derived from an EMBL/GenBank/DDBJ whole genome shotgun (WGS) entry which is preliminary data.</text>
</comment>
<evidence type="ECO:0000256" key="10">
    <source>
        <dbReference type="ARBA" id="ARBA00022842"/>
    </source>
</evidence>
<dbReference type="InterPro" id="IPR026660">
    <property type="entry name" value="PRA-CH"/>
</dbReference>
<dbReference type="GO" id="GO:0004636">
    <property type="term" value="F:phosphoribosyl-ATP diphosphatase activity"/>
    <property type="evidence" value="ECO:0007669"/>
    <property type="project" value="UniProtKB-EC"/>
</dbReference>
<evidence type="ECO:0000256" key="1">
    <source>
        <dbReference type="ARBA" id="ARBA00000024"/>
    </source>
</evidence>
<gene>
    <name evidence="12" type="primary">hisI</name>
    <name evidence="14" type="ORF">BJ976_001106</name>
</gene>
<keyword evidence="15" id="KW-1185">Reference proteome</keyword>
<accession>A0A4Y8X456</accession>
<reference evidence="14 15" key="1">
    <citation type="submission" date="2020-08" db="EMBL/GenBank/DDBJ databases">
        <title>Sequencing the genomes of 1000 actinobacteria strains.</title>
        <authorList>
            <person name="Klenk H.-P."/>
        </authorList>
    </citation>
    <scope>NUCLEOTIDE SEQUENCE [LARGE SCALE GENOMIC DNA]</scope>
    <source>
        <strain evidence="14 15">DSM 19079</strain>
    </source>
</reference>
<evidence type="ECO:0000256" key="6">
    <source>
        <dbReference type="ARBA" id="ARBA00008299"/>
    </source>
</evidence>
<keyword evidence="7 12" id="KW-0963">Cytoplasm</keyword>
<organism evidence="14 15">
    <name type="scientific">Micrococcus flavus</name>
    <dbReference type="NCBI Taxonomy" id="384602"/>
    <lineage>
        <taxon>Bacteria</taxon>
        <taxon>Bacillati</taxon>
        <taxon>Actinomycetota</taxon>
        <taxon>Actinomycetes</taxon>
        <taxon>Micrococcales</taxon>
        <taxon>Micrococcaceae</taxon>
        <taxon>Micrococcus</taxon>
    </lineage>
</organism>
<evidence type="ECO:0000259" key="13">
    <source>
        <dbReference type="Pfam" id="PF01502"/>
    </source>
</evidence>
<comment type="similarity">
    <text evidence="12">Belongs to the PRA-CH family.</text>
</comment>
<dbReference type="RefSeq" id="WP_135027701.1">
    <property type="nucleotide sequence ID" value="NZ_BMLA01000001.1"/>
</dbReference>
<evidence type="ECO:0000256" key="3">
    <source>
        <dbReference type="ARBA" id="ARBA00005169"/>
    </source>
</evidence>